<dbReference type="Proteomes" id="UP000279271">
    <property type="component" value="Unassembled WGS sequence"/>
</dbReference>
<proteinExistence type="predicted"/>
<evidence type="ECO:0000313" key="5">
    <source>
        <dbReference type="Proteomes" id="UP000279271"/>
    </source>
</evidence>
<dbReference type="PANTHER" id="PTHR34199:SF4">
    <property type="entry name" value="ARM REPEAT SUPERFAMILY PROTEIN"/>
    <property type="match status" value="1"/>
</dbReference>
<sequence length="1355" mass="140936">FVAALEAEYRQLSTEARKTEGFAGLFTSTDHPEIKEAAEKALLRIRSLADVPDANTQLAQCKELFRPLQLAADTRSPRLAGQALATAQKLLANSAASAEGAEAVLGMLTSAARLSDERVQLKCLQTALTLLQSPLHPITSAALGPLLGVCFGFLAAKGFKSTVTTTAAATVRQALALLLSYIREGEVLELLEFVLATSPACFMDILGLQPIVAQTMPDLLRPQLQDHLDAGVAASAFATAHFPTLRAALRCVRTLLGTFHCQLGAGAGPLVQSLLSGLQAGQPNFQRVAVLHAVVLLLGDGPLLAWLGAKYDHDKASRSEPVRSLAEACLLVLESVEKGRDAEDDPLPAAMARALLGRPGSLEPDPGTGAATAAGQRAALAALALEGMSAFAVTLEGLAGGLPAGWDSGEGDAAAGDAAATTLSNAAASDAAVHDTATTEPGAPSADDVLRTLLDSTWKPMLDTLRRLLGAGPLAPPLLQELLKVESGLCRSGRLLALGRMTDVLLANTQRLQDLWAVFLSHVLEVLAAAQPSARVVVVEALGRVVSGALARIPAAAAAPGGEAPAAAGPPSGLEHMLLVSLESVYGGEREPEVRRAVLRVLLSTLQRHGERLGGGWGAVFRLLAAVPEARDAAATDLGFQAVQLVAGDFAAGLGAARLRRCLEEDVNVSLTTISLLWNVADLVGRAAPGSEGGAPDGDTGEEAVSPGAGLRLTQEEGDVILELIFSALQASLLEMGRDVLGLASDPRPEVRNSGLRTLFAVVMSQGGRLSRARWEACLWDMLFPLLRHAFHMSVTSSREESGPAALGRSRGETVHLVVHHSHNSEAKQWDETVVLALGGMGRLLRAHLTLIVTLDQGEAGWEEMMVVIESCMAGARKRVALAAELWIDFLATLARLLHPGQILEAARSAADGEQRPEHPVVGRQVSAARLLTEGGVEVQSALSSSFLLQVLEALVRYYTPAPSGVRAATLAATVGCLGACMAVRHTVYDEALWRAAAKAFTSIVPQGLPALVAANDPKLEARAWAALADALELFLLGRGVEFPTTEPTPENGAAHAGGAGMEAATRDPGSIQMASVTSDAHQASNQDAAQQQASAATAAVQSDDPDATAASAASDSELEAAVLDTLTDAILASAPSMPPPTLDRFVAIVDGGVCRPPWLARQLPHAGLGFSQACLRKLYVVAARYGAGGDGSRGGGGDGLRNGEGEEGQLPAAVAALRALLARCDHMVQAAVDAKTLGAEEGAARARYGGPSGQPRLDEVLCMLEVLASLTLDPAVADALLDGADGQLRQLVGVARGCAGRRRGRERTHLLLIYPALVQAVALQEPRLREMVRDVLQLAGAELGLGVAASPRAE</sequence>
<feature type="domain" description="Mon2 C-terminal" evidence="2">
    <location>
        <begin position="665"/>
        <end position="884"/>
    </location>
</feature>
<dbReference type="Pfam" id="PF16213">
    <property type="entry name" value="DCB"/>
    <property type="match status" value="1"/>
</dbReference>
<dbReference type="InterPro" id="IPR016024">
    <property type="entry name" value="ARM-type_fold"/>
</dbReference>
<dbReference type="InterPro" id="IPR032817">
    <property type="entry name" value="Mon2_C"/>
</dbReference>
<gene>
    <name evidence="4" type="ORF">APUTEX25_003903</name>
</gene>
<evidence type="ECO:0000313" key="4">
    <source>
        <dbReference type="EMBL" id="RMZ53764.1"/>
    </source>
</evidence>
<feature type="non-terminal residue" evidence="4">
    <location>
        <position position="1"/>
    </location>
</feature>
<evidence type="ECO:0008006" key="6">
    <source>
        <dbReference type="Google" id="ProtNLM"/>
    </source>
</evidence>
<evidence type="ECO:0000259" key="2">
    <source>
        <dbReference type="Pfam" id="PF16206"/>
    </source>
</evidence>
<dbReference type="EMBL" id="QOKY01000195">
    <property type="protein sequence ID" value="RMZ53764.1"/>
    <property type="molecule type" value="Genomic_DNA"/>
</dbReference>
<comment type="caution">
    <text evidence="4">The sequence shown here is derived from an EMBL/GenBank/DDBJ whole genome shotgun (WGS) entry which is preliminary data.</text>
</comment>
<accession>A0A3M7KV77</accession>
<dbReference type="InterPro" id="IPR032629">
    <property type="entry name" value="DCB_dom"/>
</dbReference>
<feature type="region of interest" description="Disordered" evidence="1">
    <location>
        <begin position="1045"/>
        <end position="1095"/>
    </location>
</feature>
<evidence type="ECO:0000256" key="1">
    <source>
        <dbReference type="SAM" id="MobiDB-lite"/>
    </source>
</evidence>
<dbReference type="Pfam" id="PF16206">
    <property type="entry name" value="Mon2_C"/>
    <property type="match status" value="1"/>
</dbReference>
<organism evidence="4 5">
    <name type="scientific">Auxenochlorella protothecoides</name>
    <name type="common">Green microalga</name>
    <name type="synonym">Chlorella protothecoides</name>
    <dbReference type="NCBI Taxonomy" id="3075"/>
    <lineage>
        <taxon>Eukaryota</taxon>
        <taxon>Viridiplantae</taxon>
        <taxon>Chlorophyta</taxon>
        <taxon>core chlorophytes</taxon>
        <taxon>Trebouxiophyceae</taxon>
        <taxon>Chlorellales</taxon>
        <taxon>Chlorellaceae</taxon>
        <taxon>Auxenochlorella</taxon>
    </lineage>
</organism>
<reference evidence="5" key="1">
    <citation type="journal article" date="2018" name="Algal Res.">
        <title>Characterization of plant carbon substrate utilization by Auxenochlorella protothecoides.</title>
        <authorList>
            <person name="Vogler B.W."/>
            <person name="Starkenburg S.R."/>
            <person name="Sudasinghe N."/>
            <person name="Schambach J.Y."/>
            <person name="Rollin J.A."/>
            <person name="Pattathil S."/>
            <person name="Barry A.N."/>
        </authorList>
    </citation>
    <scope>NUCLEOTIDE SEQUENCE [LARGE SCALE GENOMIC DNA]</scope>
    <source>
        <strain evidence="5">UTEX 25</strain>
    </source>
</reference>
<dbReference type="PANTHER" id="PTHR34199">
    <property type="entry name" value="NUMOD3 MOTIF FAMILY PROTEIN, EXPRESSED"/>
    <property type="match status" value="1"/>
</dbReference>
<name>A0A3M7KV77_AUXPR</name>
<feature type="domain" description="Mon2/Sec7/BIG1-like dimerisation and cyclophilin-binding" evidence="3">
    <location>
        <begin position="3"/>
        <end position="177"/>
    </location>
</feature>
<evidence type="ECO:0000259" key="3">
    <source>
        <dbReference type="Pfam" id="PF16213"/>
    </source>
</evidence>
<feature type="compositionally biased region" description="Low complexity" evidence="1">
    <location>
        <begin position="1079"/>
        <end position="1095"/>
    </location>
</feature>
<dbReference type="SUPFAM" id="SSF48371">
    <property type="entry name" value="ARM repeat"/>
    <property type="match status" value="1"/>
</dbReference>
<protein>
    <recommendedName>
        <fullName evidence="6">Mon2/Sec7/BIG1-like HDS domain-containing protein</fullName>
    </recommendedName>
</protein>